<organism evidence="4 5">
    <name type="scientific">Parasponia andersonii</name>
    <name type="common">Sponia andersonii</name>
    <dbReference type="NCBI Taxonomy" id="3476"/>
    <lineage>
        <taxon>Eukaryota</taxon>
        <taxon>Viridiplantae</taxon>
        <taxon>Streptophyta</taxon>
        <taxon>Embryophyta</taxon>
        <taxon>Tracheophyta</taxon>
        <taxon>Spermatophyta</taxon>
        <taxon>Magnoliopsida</taxon>
        <taxon>eudicotyledons</taxon>
        <taxon>Gunneridae</taxon>
        <taxon>Pentapetalae</taxon>
        <taxon>rosids</taxon>
        <taxon>fabids</taxon>
        <taxon>Rosales</taxon>
        <taxon>Cannabaceae</taxon>
        <taxon>Parasponia</taxon>
    </lineage>
</organism>
<evidence type="ECO:0000256" key="3">
    <source>
        <dbReference type="PROSITE-ProRule" id="PRU00708"/>
    </source>
</evidence>
<evidence type="ECO:0000313" key="4">
    <source>
        <dbReference type="EMBL" id="PON36730.1"/>
    </source>
</evidence>
<keyword evidence="5" id="KW-1185">Reference proteome</keyword>
<dbReference type="PANTHER" id="PTHR47936">
    <property type="entry name" value="PPR_LONG DOMAIN-CONTAINING PROTEIN"/>
    <property type="match status" value="1"/>
</dbReference>
<comment type="caution">
    <text evidence="4">The sequence shown here is derived from an EMBL/GenBank/DDBJ whole genome shotgun (WGS) entry which is preliminary data.</text>
</comment>
<evidence type="ECO:0000313" key="5">
    <source>
        <dbReference type="Proteomes" id="UP000237105"/>
    </source>
</evidence>
<evidence type="ECO:0000256" key="1">
    <source>
        <dbReference type="ARBA" id="ARBA00007626"/>
    </source>
</evidence>
<dbReference type="OrthoDB" id="185373at2759"/>
<protein>
    <submittedName>
        <fullName evidence="4">Pentatricopeptide repeat</fullName>
    </submittedName>
</protein>
<evidence type="ECO:0000256" key="2">
    <source>
        <dbReference type="ARBA" id="ARBA00022737"/>
    </source>
</evidence>
<dbReference type="InterPro" id="IPR011990">
    <property type="entry name" value="TPR-like_helical_dom_sf"/>
</dbReference>
<keyword evidence="2" id="KW-0677">Repeat</keyword>
<dbReference type="EMBL" id="JXTB01000555">
    <property type="protein sequence ID" value="PON36730.1"/>
    <property type="molecule type" value="Genomic_DNA"/>
</dbReference>
<feature type="repeat" description="PPR" evidence="3">
    <location>
        <begin position="161"/>
        <end position="195"/>
    </location>
</feature>
<comment type="similarity">
    <text evidence="1">Belongs to the PPR family. P subfamily.</text>
</comment>
<dbReference type="Gene3D" id="1.25.40.10">
    <property type="entry name" value="Tetratricopeptide repeat domain"/>
    <property type="match status" value="3"/>
</dbReference>
<dbReference type="PROSITE" id="PS51375">
    <property type="entry name" value="PPR"/>
    <property type="match status" value="4"/>
</dbReference>
<dbReference type="GO" id="GO:0009507">
    <property type="term" value="C:chloroplast"/>
    <property type="evidence" value="ECO:0007669"/>
    <property type="project" value="TreeGrafter"/>
</dbReference>
<dbReference type="AlphaFoldDB" id="A0A2P5AJJ9"/>
<accession>A0A2P5AJJ9</accession>
<feature type="repeat" description="PPR" evidence="3">
    <location>
        <begin position="266"/>
        <end position="300"/>
    </location>
</feature>
<dbReference type="InterPro" id="IPR002885">
    <property type="entry name" value="PPR_rpt"/>
</dbReference>
<name>A0A2P5AJJ9_PARAD</name>
<dbReference type="GO" id="GO:0010019">
    <property type="term" value="P:chloroplast-nucleus signaling pathway"/>
    <property type="evidence" value="ECO:0007669"/>
    <property type="project" value="TreeGrafter"/>
</dbReference>
<dbReference type="Pfam" id="PF13041">
    <property type="entry name" value="PPR_2"/>
    <property type="match status" value="2"/>
</dbReference>
<dbReference type="GO" id="GO:0031930">
    <property type="term" value="P:mitochondria-nucleus signaling pathway"/>
    <property type="evidence" value="ECO:0007669"/>
    <property type="project" value="TreeGrafter"/>
</dbReference>
<sequence>MSFSQLLQRAFSTSTQASSATAVNSVSTVLYRERNLKRLVQKFKKSSEAYRFRTKTGIYEDTVRRLASAKRFKWIEEILEDQKKYDDFSKEGFAVRLISLYGKSGMFDNAQKVFDEMPDRNCQRTLLSFNALLAACVNSRKFDKVDGVFRELPTRLSIEPDLVSYNTVIKAFCEMGSLDSAVSVLDEMEKKGLKPDVISFNTLLNGFYAKGRFADGEKIWGLMEKMYVSPDIRSYNAKLLGLILEKKTKEAVDLISEMRAKGIEPDVFSYNLVIESFIKEDNLEGAKQWYSELKKSEYTPNKTTVEKLIPFLRKKGDLELAFELCEEVFKRRFLLDAALLQRVVDELAKASKIEQAKKLVELGKTNDYRRYRLKLPSDN</sequence>
<reference evidence="5" key="1">
    <citation type="submission" date="2016-06" db="EMBL/GenBank/DDBJ databases">
        <title>Parallel loss of symbiosis genes in relatives of nitrogen-fixing non-legume Parasponia.</title>
        <authorList>
            <person name="Van Velzen R."/>
            <person name="Holmer R."/>
            <person name="Bu F."/>
            <person name="Rutten L."/>
            <person name="Van Zeijl A."/>
            <person name="Liu W."/>
            <person name="Santuari L."/>
            <person name="Cao Q."/>
            <person name="Sharma T."/>
            <person name="Shen D."/>
            <person name="Roswanjaya Y."/>
            <person name="Wardhani T."/>
            <person name="Kalhor M.S."/>
            <person name="Jansen J."/>
            <person name="Van den Hoogen J."/>
            <person name="Gungor B."/>
            <person name="Hartog M."/>
            <person name="Hontelez J."/>
            <person name="Verver J."/>
            <person name="Yang W.-C."/>
            <person name="Schijlen E."/>
            <person name="Repin R."/>
            <person name="Schilthuizen M."/>
            <person name="Schranz E."/>
            <person name="Heidstra R."/>
            <person name="Miyata K."/>
            <person name="Fedorova E."/>
            <person name="Kohlen W."/>
            <person name="Bisseling T."/>
            <person name="Smit S."/>
            <person name="Geurts R."/>
        </authorList>
    </citation>
    <scope>NUCLEOTIDE SEQUENCE [LARGE SCALE GENOMIC DNA]</scope>
    <source>
        <strain evidence="5">cv. WU1-14</strain>
    </source>
</reference>
<gene>
    <name evidence="4" type="ORF">PanWU01x14_325880</name>
</gene>
<dbReference type="Proteomes" id="UP000237105">
    <property type="component" value="Unassembled WGS sequence"/>
</dbReference>
<feature type="repeat" description="PPR" evidence="3">
    <location>
        <begin position="196"/>
        <end position="230"/>
    </location>
</feature>
<dbReference type="NCBIfam" id="TIGR00756">
    <property type="entry name" value="PPR"/>
    <property type="match status" value="6"/>
</dbReference>
<proteinExistence type="inferred from homology"/>
<dbReference type="PANTHER" id="PTHR47936:SF5">
    <property type="entry name" value="PENTACOTRIPEPTIDE-REPEAT REGION OF PRORP DOMAIN-CONTAINING PROTEIN"/>
    <property type="match status" value="1"/>
</dbReference>
<dbReference type="Pfam" id="PF01535">
    <property type="entry name" value="PPR"/>
    <property type="match status" value="2"/>
</dbReference>
<feature type="repeat" description="PPR" evidence="3">
    <location>
        <begin position="231"/>
        <end position="265"/>
    </location>
</feature>